<accession>T0ZTK2</accession>
<reference evidence="1" key="2">
    <citation type="journal article" date="2014" name="ISME J.">
        <title>Microbial stratification in low pH oxic and suboxic macroscopic growths along an acid mine drainage.</title>
        <authorList>
            <person name="Mendez-Garcia C."/>
            <person name="Mesa V."/>
            <person name="Sprenger R.R."/>
            <person name="Richter M."/>
            <person name="Diez M.S."/>
            <person name="Solano J."/>
            <person name="Bargiela R."/>
            <person name="Golyshina O.V."/>
            <person name="Manteca A."/>
            <person name="Ramos J.L."/>
            <person name="Gallego J.R."/>
            <person name="Llorente I."/>
            <person name="Martins Dos Santos V.A."/>
            <person name="Jensen O.N."/>
            <person name="Pelaez A.I."/>
            <person name="Sanchez J."/>
            <person name="Ferrer M."/>
        </authorList>
    </citation>
    <scope>NUCLEOTIDE SEQUENCE</scope>
</reference>
<gene>
    <name evidence="1" type="ORF">B1A_14226</name>
</gene>
<dbReference type="SUPFAM" id="SSF82714">
    <property type="entry name" value="Multidrug efflux transporter AcrB TolC docking domain, DN and DC subdomains"/>
    <property type="match status" value="1"/>
</dbReference>
<dbReference type="SUPFAM" id="SSF82693">
    <property type="entry name" value="Multidrug efflux transporter AcrB pore domain, PN1, PN2, PC1 and PC2 subdomains"/>
    <property type="match status" value="2"/>
</dbReference>
<dbReference type="PANTHER" id="PTHR32063:SF78">
    <property type="entry name" value="ACRB_ACRD_ACRF FAMILY PROTEIN"/>
    <property type="match status" value="1"/>
</dbReference>
<protein>
    <submittedName>
        <fullName evidence="1">Acriflavin resistance protein</fullName>
    </submittedName>
</protein>
<dbReference type="GO" id="GO:0005886">
    <property type="term" value="C:plasma membrane"/>
    <property type="evidence" value="ECO:0007669"/>
    <property type="project" value="TreeGrafter"/>
</dbReference>
<dbReference type="PRINTS" id="PR00702">
    <property type="entry name" value="ACRIFLAVINRP"/>
</dbReference>
<dbReference type="FunFam" id="3.30.70.1430:FF:000001">
    <property type="entry name" value="Efflux pump membrane transporter"/>
    <property type="match status" value="1"/>
</dbReference>
<name>T0ZTK2_9ZZZZ</name>
<evidence type="ECO:0000313" key="1">
    <source>
        <dbReference type="EMBL" id="EQD48018.1"/>
    </source>
</evidence>
<comment type="caution">
    <text evidence="1">The sequence shown here is derived from an EMBL/GenBank/DDBJ whole genome shotgun (WGS) entry which is preliminary data.</text>
</comment>
<dbReference type="AlphaFoldDB" id="T0ZTK2"/>
<dbReference type="Gene3D" id="3.30.70.1430">
    <property type="entry name" value="Multidrug efflux transporter AcrB pore domain"/>
    <property type="match status" value="1"/>
</dbReference>
<dbReference type="GO" id="GO:0042910">
    <property type="term" value="F:xenobiotic transmembrane transporter activity"/>
    <property type="evidence" value="ECO:0007669"/>
    <property type="project" value="TreeGrafter"/>
</dbReference>
<proteinExistence type="predicted"/>
<dbReference type="Gene3D" id="1.20.1640.10">
    <property type="entry name" value="Multidrug efflux transporter AcrB transmembrane domain"/>
    <property type="match status" value="1"/>
</dbReference>
<dbReference type="Gene3D" id="3.30.70.1320">
    <property type="entry name" value="Multidrug efflux transporter AcrB pore domain like"/>
    <property type="match status" value="1"/>
</dbReference>
<dbReference type="EMBL" id="AUZX01010438">
    <property type="protein sequence ID" value="EQD48018.1"/>
    <property type="molecule type" value="Genomic_DNA"/>
</dbReference>
<dbReference type="InterPro" id="IPR027463">
    <property type="entry name" value="AcrB_DN_DC_subdom"/>
</dbReference>
<dbReference type="PANTHER" id="PTHR32063">
    <property type="match status" value="1"/>
</dbReference>
<feature type="non-terminal residue" evidence="1">
    <location>
        <position position="220"/>
    </location>
</feature>
<dbReference type="Pfam" id="PF00873">
    <property type="entry name" value="ACR_tran"/>
    <property type="match status" value="1"/>
</dbReference>
<dbReference type="Gene3D" id="3.30.2090.10">
    <property type="entry name" value="Multidrug efflux transporter AcrB TolC docking domain, DN and DC subdomains"/>
    <property type="match status" value="1"/>
</dbReference>
<reference evidence="1" key="1">
    <citation type="submission" date="2013-08" db="EMBL/GenBank/DDBJ databases">
        <authorList>
            <person name="Mendez C."/>
            <person name="Richter M."/>
            <person name="Ferrer M."/>
            <person name="Sanchez J."/>
        </authorList>
    </citation>
    <scope>NUCLEOTIDE SEQUENCE</scope>
</reference>
<dbReference type="InterPro" id="IPR001036">
    <property type="entry name" value="Acrflvin-R"/>
</dbReference>
<organism evidence="1">
    <name type="scientific">mine drainage metagenome</name>
    <dbReference type="NCBI Taxonomy" id="410659"/>
    <lineage>
        <taxon>unclassified sequences</taxon>
        <taxon>metagenomes</taxon>
        <taxon>ecological metagenomes</taxon>
    </lineage>
</organism>
<sequence length="220" mass="22735">MNISGPFIARPVATTLLAIAVFLAGVLGYLELPVSSLPQVSFPTIEVVTKLPGGSPDTVSKLITAPLERQFGEIAGLASMSSVSSENTSAITLRFELSVPLSTAAQDVQAAINAASGELPPNLQYPPVYREVNPADAPILTLALTSKTIPLYAVANIAQTMFLQKLSEISGVGQVTIAGGLRKAIRINVNPVQLAAYGLSLEDVRNAVANANQAGATGGL</sequence>